<dbReference type="AlphaFoldDB" id="A0A452YZN0"/>
<dbReference type="EnsemblPlants" id="AET1Gv20582500.23">
    <property type="protein sequence ID" value="AET1Gv20582500.23"/>
    <property type="gene ID" value="AET1Gv20582500"/>
</dbReference>
<dbReference type="InterPro" id="IPR000182">
    <property type="entry name" value="GNAT_dom"/>
</dbReference>
<dbReference type="InterPro" id="IPR016181">
    <property type="entry name" value="Acyl_CoA_acyltransferase"/>
</dbReference>
<reference evidence="6" key="3">
    <citation type="journal article" date="2017" name="Nature">
        <title>Genome sequence of the progenitor of the wheat D genome Aegilops tauschii.</title>
        <authorList>
            <person name="Luo M.C."/>
            <person name="Gu Y.Q."/>
            <person name="Puiu D."/>
            <person name="Wang H."/>
            <person name="Twardziok S.O."/>
            <person name="Deal K.R."/>
            <person name="Huo N."/>
            <person name="Zhu T."/>
            <person name="Wang L."/>
            <person name="Wang Y."/>
            <person name="McGuire P.E."/>
            <person name="Liu S."/>
            <person name="Long H."/>
            <person name="Ramasamy R.K."/>
            <person name="Rodriguez J.C."/>
            <person name="Van S.L."/>
            <person name="Yuan L."/>
            <person name="Wang Z."/>
            <person name="Xia Z."/>
            <person name="Xiao L."/>
            <person name="Anderson O.D."/>
            <person name="Ouyang S."/>
            <person name="Liang Y."/>
            <person name="Zimin A.V."/>
            <person name="Pertea G."/>
            <person name="Qi P."/>
            <person name="Bennetzen J.L."/>
            <person name="Dai X."/>
            <person name="Dawson M.W."/>
            <person name="Muller H.G."/>
            <person name="Kugler K."/>
            <person name="Rivarola-Duarte L."/>
            <person name="Spannagl M."/>
            <person name="Mayer K.F.X."/>
            <person name="Lu F.H."/>
            <person name="Bevan M.W."/>
            <person name="Leroy P."/>
            <person name="Li P."/>
            <person name="You F.M."/>
            <person name="Sun Q."/>
            <person name="Liu Z."/>
            <person name="Lyons E."/>
            <person name="Wicker T."/>
            <person name="Salzberg S.L."/>
            <person name="Devos K.M."/>
            <person name="Dvorak J."/>
        </authorList>
    </citation>
    <scope>NUCLEOTIDE SEQUENCE [LARGE SCALE GENOMIC DNA]</scope>
    <source>
        <strain evidence="6">cv. AL8/78</strain>
    </source>
</reference>
<evidence type="ECO:0000313" key="7">
    <source>
        <dbReference type="Proteomes" id="UP000015105"/>
    </source>
</evidence>
<dbReference type="PANTHER" id="PTHR23196:SF8">
    <property type="entry name" value="N-ACETYLTRANSFERASE"/>
    <property type="match status" value="1"/>
</dbReference>
<proteinExistence type="predicted"/>
<keyword evidence="7" id="KW-1185">Reference proteome</keyword>
<reference evidence="7" key="2">
    <citation type="journal article" date="2017" name="Nat. Plants">
        <title>The Aegilops tauschii genome reveals multiple impacts of transposons.</title>
        <authorList>
            <person name="Zhao G."/>
            <person name="Zou C."/>
            <person name="Li K."/>
            <person name="Wang K."/>
            <person name="Li T."/>
            <person name="Gao L."/>
            <person name="Zhang X."/>
            <person name="Wang H."/>
            <person name="Yang Z."/>
            <person name="Liu X."/>
            <person name="Jiang W."/>
            <person name="Mao L."/>
            <person name="Kong X."/>
            <person name="Jiao Y."/>
            <person name="Jia J."/>
        </authorList>
    </citation>
    <scope>NUCLEOTIDE SEQUENCE [LARGE SCALE GENOMIC DNA]</scope>
    <source>
        <strain evidence="7">cv. AL8/78</strain>
    </source>
</reference>
<evidence type="ECO:0000313" key="6">
    <source>
        <dbReference type="EnsemblPlants" id="AET1Gv20582500.23"/>
    </source>
</evidence>
<sequence length="450" mass="48935">HQSRGFESLLNIREPSEQVDHQMGRPRKTKAKAGGAEASSPALSIGNCKVEIHGSGLRCVSTEQNLTISGTRGAKILITVDGARSSSDGTGEGSDFILLNPNEADSLNKSLLQEVLRLYKKELPTMDYAADTGRKSGFLEKCIMNGKYKTLILRPSSLDGPEEVWIKLKSSVTQIIAAVSYQIVPADTQYAEIPLAAVTSPFQRVGFGHLLYKELSQRLHNVGVTNIFCWADKVSEGFWLKQGFVSVGEVDTKGKIRRIPVRADIKRALCFPGSSTLMVTHIKKDLPTMSKNSLAELQTSQLHAVVPDSISPGDMNTVVPSCEKLSPQTTGCHKVSKTAKVVRNEASAGSEGCSLSDQQPKKRTYESSSSSLKSKRVRCSGHTDHTQDMRQNDICDKSLTINSTPLTPSMVVHVDNKISGDAKATTCSNGRPSVMLMNIADETKKTRLTE</sequence>
<feature type="compositionally biased region" description="Basic and acidic residues" evidence="4">
    <location>
        <begin position="14"/>
        <end position="23"/>
    </location>
</feature>
<evidence type="ECO:0000259" key="5">
    <source>
        <dbReference type="Pfam" id="PF13673"/>
    </source>
</evidence>
<dbReference type="GO" id="GO:0006974">
    <property type="term" value="P:DNA damage response"/>
    <property type="evidence" value="ECO:0007669"/>
    <property type="project" value="UniProtKB-KW"/>
</dbReference>
<reference evidence="6" key="5">
    <citation type="journal article" date="2021" name="G3 (Bethesda)">
        <title>Aegilops tauschii genome assembly Aet v5.0 features greater sequence contiguity and improved annotation.</title>
        <authorList>
            <person name="Wang L."/>
            <person name="Zhu T."/>
            <person name="Rodriguez J.C."/>
            <person name="Deal K.R."/>
            <person name="Dubcovsky J."/>
            <person name="McGuire P.E."/>
            <person name="Lux T."/>
            <person name="Spannagl M."/>
            <person name="Mayer K.F.X."/>
            <person name="Baldrich P."/>
            <person name="Meyers B.C."/>
            <person name="Huo N."/>
            <person name="Gu Y.Q."/>
            <person name="Zhou H."/>
            <person name="Devos K.M."/>
            <person name="Bennetzen J.L."/>
            <person name="Unver T."/>
            <person name="Budak H."/>
            <person name="Gulick P.J."/>
            <person name="Galiba G."/>
            <person name="Kalapos B."/>
            <person name="Nelson D.R."/>
            <person name="Li P."/>
            <person name="You F.M."/>
            <person name="Luo M.C."/>
            <person name="Dvorak J."/>
        </authorList>
    </citation>
    <scope>NUCLEOTIDE SEQUENCE [LARGE SCALE GENOMIC DNA]</scope>
    <source>
        <strain evidence="6">cv. AL8/78</strain>
    </source>
</reference>
<accession>A0A452YZN0</accession>
<feature type="region of interest" description="Disordered" evidence="4">
    <location>
        <begin position="1"/>
        <end position="38"/>
    </location>
</feature>
<dbReference type="GO" id="GO:0005634">
    <property type="term" value="C:nucleus"/>
    <property type="evidence" value="ECO:0007669"/>
    <property type="project" value="UniProtKB-SubCell"/>
</dbReference>
<keyword evidence="2" id="KW-0227">DNA damage</keyword>
<feature type="domain" description="N-acetyltransferase" evidence="5">
    <location>
        <begin position="192"/>
        <end position="261"/>
    </location>
</feature>
<name>A0A452YZN0_AEGTS</name>
<dbReference type="Gene3D" id="3.40.630.30">
    <property type="match status" value="1"/>
</dbReference>
<comment type="subcellular location">
    <subcellularLocation>
        <location evidence="1">Nucleus</location>
    </subcellularLocation>
</comment>
<dbReference type="SUPFAM" id="SSF55729">
    <property type="entry name" value="Acyl-CoA N-acyltransferases (Nat)"/>
    <property type="match status" value="1"/>
</dbReference>
<dbReference type="PANTHER" id="PTHR23196">
    <property type="entry name" value="PAX TRANSCRIPTION ACTIVATION DOMAIN INTERACTING PROTEIN"/>
    <property type="match status" value="1"/>
</dbReference>
<feature type="region of interest" description="Disordered" evidence="4">
    <location>
        <begin position="346"/>
        <end position="389"/>
    </location>
</feature>
<evidence type="ECO:0000256" key="3">
    <source>
        <dbReference type="ARBA" id="ARBA00023242"/>
    </source>
</evidence>
<evidence type="ECO:0000256" key="2">
    <source>
        <dbReference type="ARBA" id="ARBA00022763"/>
    </source>
</evidence>
<dbReference type="Proteomes" id="UP000015105">
    <property type="component" value="Chromosome 1D"/>
</dbReference>
<dbReference type="InterPro" id="IPR051579">
    <property type="entry name" value="DDR_Transcriptional_Reg"/>
</dbReference>
<protein>
    <recommendedName>
        <fullName evidence="5">N-acetyltransferase domain-containing protein</fullName>
    </recommendedName>
</protein>
<dbReference type="Gramene" id="AET1Gv20582500.23">
    <property type="protein sequence ID" value="AET1Gv20582500.23"/>
    <property type="gene ID" value="AET1Gv20582500"/>
</dbReference>
<keyword evidence="3" id="KW-0539">Nucleus</keyword>
<reference evidence="7" key="1">
    <citation type="journal article" date="2014" name="Science">
        <title>Ancient hybridizations among the ancestral genomes of bread wheat.</title>
        <authorList>
            <consortium name="International Wheat Genome Sequencing Consortium,"/>
            <person name="Marcussen T."/>
            <person name="Sandve S.R."/>
            <person name="Heier L."/>
            <person name="Spannagl M."/>
            <person name="Pfeifer M."/>
            <person name="Jakobsen K.S."/>
            <person name="Wulff B.B."/>
            <person name="Steuernagel B."/>
            <person name="Mayer K.F."/>
            <person name="Olsen O.A."/>
        </authorList>
    </citation>
    <scope>NUCLEOTIDE SEQUENCE [LARGE SCALE GENOMIC DNA]</scope>
    <source>
        <strain evidence="7">cv. AL8/78</strain>
    </source>
</reference>
<reference evidence="6" key="4">
    <citation type="submission" date="2019-03" db="UniProtKB">
        <authorList>
            <consortium name="EnsemblPlants"/>
        </authorList>
    </citation>
    <scope>IDENTIFICATION</scope>
</reference>
<evidence type="ECO:0000256" key="1">
    <source>
        <dbReference type="ARBA" id="ARBA00004123"/>
    </source>
</evidence>
<dbReference type="Pfam" id="PF13673">
    <property type="entry name" value="Acetyltransf_10"/>
    <property type="match status" value="1"/>
</dbReference>
<dbReference type="GO" id="GO:0016747">
    <property type="term" value="F:acyltransferase activity, transferring groups other than amino-acyl groups"/>
    <property type="evidence" value="ECO:0007669"/>
    <property type="project" value="InterPro"/>
</dbReference>
<organism evidence="6 7">
    <name type="scientific">Aegilops tauschii subsp. strangulata</name>
    <name type="common">Goatgrass</name>
    <dbReference type="NCBI Taxonomy" id="200361"/>
    <lineage>
        <taxon>Eukaryota</taxon>
        <taxon>Viridiplantae</taxon>
        <taxon>Streptophyta</taxon>
        <taxon>Embryophyta</taxon>
        <taxon>Tracheophyta</taxon>
        <taxon>Spermatophyta</taxon>
        <taxon>Magnoliopsida</taxon>
        <taxon>Liliopsida</taxon>
        <taxon>Poales</taxon>
        <taxon>Poaceae</taxon>
        <taxon>BOP clade</taxon>
        <taxon>Pooideae</taxon>
        <taxon>Triticodae</taxon>
        <taxon>Triticeae</taxon>
        <taxon>Triticinae</taxon>
        <taxon>Aegilops</taxon>
    </lineage>
</organism>
<evidence type="ECO:0000256" key="4">
    <source>
        <dbReference type="SAM" id="MobiDB-lite"/>
    </source>
</evidence>